<dbReference type="Proteomes" id="UP000470875">
    <property type="component" value="Unassembled WGS sequence"/>
</dbReference>
<proteinExistence type="predicted"/>
<feature type="transmembrane region" description="Helical" evidence="1">
    <location>
        <begin position="81"/>
        <end position="103"/>
    </location>
</feature>
<name>A0A6N7VS98_9ACTO</name>
<reference evidence="2 3" key="1">
    <citation type="submission" date="2019-08" db="EMBL/GenBank/DDBJ databases">
        <title>In-depth cultivation of the pig gut microbiome towards novel bacterial diversity and tailored functional studies.</title>
        <authorList>
            <person name="Wylensek D."/>
            <person name="Hitch T.C.A."/>
            <person name="Clavel T."/>
        </authorList>
    </citation>
    <scope>NUCLEOTIDE SEQUENCE [LARGE SCALE GENOMIC DNA]</scope>
    <source>
        <strain evidence="2 3">WB03_NA08</strain>
    </source>
</reference>
<evidence type="ECO:0000313" key="3">
    <source>
        <dbReference type="Proteomes" id="UP000470875"/>
    </source>
</evidence>
<evidence type="ECO:0000256" key="1">
    <source>
        <dbReference type="SAM" id="Phobius"/>
    </source>
</evidence>
<keyword evidence="1" id="KW-0812">Transmembrane</keyword>
<keyword evidence="3" id="KW-1185">Reference proteome</keyword>
<organism evidence="2 3">
    <name type="scientific">Scrofimicrobium canadense</name>
    <dbReference type="NCBI Taxonomy" id="2652290"/>
    <lineage>
        <taxon>Bacteria</taxon>
        <taxon>Bacillati</taxon>
        <taxon>Actinomycetota</taxon>
        <taxon>Actinomycetes</taxon>
        <taxon>Actinomycetales</taxon>
        <taxon>Actinomycetaceae</taxon>
        <taxon>Scrofimicrobium</taxon>
    </lineage>
</organism>
<dbReference type="EMBL" id="VULO01000003">
    <property type="protein sequence ID" value="MSS83830.1"/>
    <property type="molecule type" value="Genomic_DNA"/>
</dbReference>
<feature type="transmembrane region" description="Helical" evidence="1">
    <location>
        <begin position="56"/>
        <end position="75"/>
    </location>
</feature>
<gene>
    <name evidence="2" type="ORF">FYJ24_03450</name>
</gene>
<comment type="caution">
    <text evidence="2">The sequence shown here is derived from an EMBL/GenBank/DDBJ whole genome shotgun (WGS) entry which is preliminary data.</text>
</comment>
<dbReference type="AlphaFoldDB" id="A0A6N7VS98"/>
<sequence length="163" mass="17370">MSILRHTAHVLLATPFIVDGINAMTHPAPHAKKAAEAWSAAEDWGAPPISIEKLRAASRVCGAISTGLGIAYIIGPSKRTTATALAVLTVPLAAINAPIWVSGNRHDRKVARRKLVDYGVLFGGLLLGTVDRQGKPSLKWKRAFMKEHKQAIAAARSTVTHAS</sequence>
<dbReference type="RefSeq" id="WP_154543620.1">
    <property type="nucleotide sequence ID" value="NZ_VULO01000003.1"/>
</dbReference>
<accession>A0A6N7VS98</accession>
<protein>
    <submittedName>
        <fullName evidence="2">DoxX family protein</fullName>
    </submittedName>
</protein>
<keyword evidence="1" id="KW-1133">Transmembrane helix</keyword>
<evidence type="ECO:0000313" key="2">
    <source>
        <dbReference type="EMBL" id="MSS83830.1"/>
    </source>
</evidence>
<keyword evidence="1" id="KW-0472">Membrane</keyword>